<dbReference type="GO" id="GO:0003700">
    <property type="term" value="F:DNA-binding transcription factor activity"/>
    <property type="evidence" value="ECO:0007669"/>
    <property type="project" value="TreeGrafter"/>
</dbReference>
<evidence type="ECO:0000313" key="6">
    <source>
        <dbReference type="Proteomes" id="UP000025061"/>
    </source>
</evidence>
<evidence type="ECO:0000256" key="3">
    <source>
        <dbReference type="ARBA" id="ARBA00023163"/>
    </source>
</evidence>
<dbReference type="Pfam" id="PF00440">
    <property type="entry name" value="TetR_N"/>
    <property type="match status" value="1"/>
</dbReference>
<dbReference type="InterPro" id="IPR009057">
    <property type="entry name" value="Homeodomain-like_sf"/>
</dbReference>
<evidence type="ECO:0000256" key="2">
    <source>
        <dbReference type="ARBA" id="ARBA00023125"/>
    </source>
</evidence>
<dbReference type="Gene3D" id="1.10.357.10">
    <property type="entry name" value="Tetracycline Repressor, domain 2"/>
    <property type="match status" value="1"/>
</dbReference>
<dbReference type="PANTHER" id="PTHR30055">
    <property type="entry name" value="HTH-TYPE TRANSCRIPTIONAL REGULATOR RUTR"/>
    <property type="match status" value="1"/>
</dbReference>
<dbReference type="InterPro" id="IPR001647">
    <property type="entry name" value="HTH_TetR"/>
</dbReference>
<dbReference type="EMBL" id="ARYI01000020">
    <property type="protein sequence ID" value="KCZ87056.1"/>
    <property type="molecule type" value="Genomic_DNA"/>
</dbReference>
<dbReference type="Proteomes" id="UP000025061">
    <property type="component" value="Unassembled WGS sequence"/>
</dbReference>
<evidence type="ECO:0000256" key="1">
    <source>
        <dbReference type="ARBA" id="ARBA00023015"/>
    </source>
</evidence>
<dbReference type="InterPro" id="IPR050109">
    <property type="entry name" value="HTH-type_TetR-like_transc_reg"/>
</dbReference>
<dbReference type="AlphaFoldDB" id="A0A059F925"/>
<keyword evidence="1" id="KW-0805">Transcription regulation</keyword>
<sequence length="212" mass="23403">MVRLHEKTESDAVEALKRAAMKLFAERGVDGVTVREIAAAAGQRNHGAVGYHFGSKADLIRTLIVDGAKLINDRRNAALDALEGVGRPLTLEEVAGIMVYPSVDITPDGEEECYNRFVVLFSMTHRALFMEALGGQWNSGFKRCLEQLRGFMGHLPRAKQTERIVFLESYLGSVLAAREARLADTSRAHPTWSRPATLEHLVTTMVAIVRAD</sequence>
<keyword evidence="2" id="KW-0238">DNA-binding</keyword>
<dbReference type="GO" id="GO:0000976">
    <property type="term" value="F:transcription cis-regulatory region binding"/>
    <property type="evidence" value="ECO:0007669"/>
    <property type="project" value="TreeGrafter"/>
</dbReference>
<gene>
    <name evidence="5" type="ORF">HHI_16272</name>
</gene>
<proteinExistence type="predicted"/>
<dbReference type="OrthoDB" id="2356263at2"/>
<dbReference type="SUPFAM" id="SSF46689">
    <property type="entry name" value="Homeodomain-like"/>
    <property type="match status" value="1"/>
</dbReference>
<comment type="caution">
    <text evidence="5">The sequence shown here is derived from an EMBL/GenBank/DDBJ whole genome shotgun (WGS) entry which is preliminary data.</text>
</comment>
<dbReference type="PANTHER" id="PTHR30055:SF234">
    <property type="entry name" value="HTH-TYPE TRANSCRIPTIONAL REGULATOR BETI"/>
    <property type="match status" value="1"/>
</dbReference>
<keyword evidence="6" id="KW-1185">Reference proteome</keyword>
<dbReference type="RefSeq" id="WP_011647769.1">
    <property type="nucleotide sequence ID" value="NZ_ARYI01000020.1"/>
</dbReference>
<name>A0A059F925_9PROT</name>
<keyword evidence="3" id="KW-0804">Transcription</keyword>
<accession>A0A059F925</accession>
<evidence type="ECO:0000259" key="4">
    <source>
        <dbReference type="Pfam" id="PF00440"/>
    </source>
</evidence>
<reference evidence="5 6" key="1">
    <citation type="submission" date="2013-04" db="EMBL/GenBank/DDBJ databases">
        <title>Hyphomonas hirschiana VP5 Genome Sequencing.</title>
        <authorList>
            <person name="Lai Q."/>
            <person name="Shao Z."/>
        </authorList>
    </citation>
    <scope>NUCLEOTIDE SEQUENCE [LARGE SCALE GENOMIC DNA]</scope>
    <source>
        <strain evidence="5 6">VP5</strain>
    </source>
</reference>
<protein>
    <submittedName>
        <fullName evidence="5">TetR family transcriptional regulator</fullName>
    </submittedName>
</protein>
<evidence type="ECO:0000313" key="5">
    <source>
        <dbReference type="EMBL" id="KCZ87056.1"/>
    </source>
</evidence>
<feature type="domain" description="HTH tetR-type" evidence="4">
    <location>
        <begin position="18"/>
        <end position="61"/>
    </location>
</feature>
<dbReference type="PATRIC" id="fig|1280951.3.peg.3279"/>
<organism evidence="5 6">
    <name type="scientific">Hyphomonas hirschiana VP5</name>
    <dbReference type="NCBI Taxonomy" id="1280951"/>
    <lineage>
        <taxon>Bacteria</taxon>
        <taxon>Pseudomonadati</taxon>
        <taxon>Pseudomonadota</taxon>
        <taxon>Alphaproteobacteria</taxon>
        <taxon>Hyphomonadales</taxon>
        <taxon>Hyphomonadaceae</taxon>
        <taxon>Hyphomonas</taxon>
    </lineage>
</organism>